<evidence type="ECO:0000256" key="5">
    <source>
        <dbReference type="HAMAP-Rule" id="MF_01080"/>
    </source>
</evidence>
<dbReference type="GO" id="GO:0031119">
    <property type="term" value="P:tRNA pseudouridine synthesis"/>
    <property type="evidence" value="ECO:0007669"/>
    <property type="project" value="UniProtKB-UniRule"/>
</dbReference>
<evidence type="ECO:0000256" key="3">
    <source>
        <dbReference type="ARBA" id="ARBA00022694"/>
    </source>
</evidence>
<reference evidence="8 10" key="1">
    <citation type="submission" date="2018-06" db="EMBL/GenBank/DDBJ databases">
        <authorList>
            <consortium name="Pathogen Informatics"/>
            <person name="Doyle S."/>
        </authorList>
    </citation>
    <scope>NUCLEOTIDE SEQUENCE [LARGE SCALE GENOMIC DNA]</scope>
    <source>
        <strain evidence="8 10">NCTC13830</strain>
    </source>
</reference>
<dbReference type="Pfam" id="PF01509">
    <property type="entry name" value="TruB_N"/>
    <property type="match status" value="1"/>
</dbReference>
<accession>A0A380G1L1</accession>
<dbReference type="PANTHER" id="PTHR13767:SF2">
    <property type="entry name" value="PSEUDOURIDYLATE SYNTHASE TRUB1"/>
    <property type="match status" value="1"/>
</dbReference>
<keyword evidence="4 5" id="KW-0413">Isomerase</keyword>
<evidence type="ECO:0000256" key="1">
    <source>
        <dbReference type="ARBA" id="ARBA00000385"/>
    </source>
</evidence>
<dbReference type="PANTHER" id="PTHR13767">
    <property type="entry name" value="TRNA-PSEUDOURIDINE SYNTHASE"/>
    <property type="match status" value="1"/>
</dbReference>
<evidence type="ECO:0000256" key="4">
    <source>
        <dbReference type="ARBA" id="ARBA00023235"/>
    </source>
</evidence>
<dbReference type="Pfam" id="PF16198">
    <property type="entry name" value="TruB_C_2"/>
    <property type="match status" value="1"/>
</dbReference>
<gene>
    <name evidence="5 8" type="primary">truB</name>
    <name evidence="9" type="ORF">BJR09_07060</name>
    <name evidence="8" type="ORF">NCTC13830_01778</name>
</gene>
<keyword evidence="11" id="KW-1185">Reference proteome</keyword>
<dbReference type="GO" id="GO:0003723">
    <property type="term" value="F:RNA binding"/>
    <property type="evidence" value="ECO:0007669"/>
    <property type="project" value="InterPro"/>
</dbReference>
<dbReference type="InterPro" id="IPR032819">
    <property type="entry name" value="TruB_C"/>
</dbReference>
<dbReference type="NCBIfam" id="TIGR00431">
    <property type="entry name" value="TruB"/>
    <property type="match status" value="1"/>
</dbReference>
<organism evidence="8 10">
    <name type="scientific">Staphylococcus petrasii</name>
    <dbReference type="NCBI Taxonomy" id="1276936"/>
    <lineage>
        <taxon>Bacteria</taxon>
        <taxon>Bacillati</taxon>
        <taxon>Bacillota</taxon>
        <taxon>Bacilli</taxon>
        <taxon>Bacillales</taxon>
        <taxon>Staphylococcaceae</taxon>
        <taxon>Staphylococcus</taxon>
    </lineage>
</organism>
<dbReference type="GO" id="GO:0160148">
    <property type="term" value="F:tRNA pseudouridine(55) synthase activity"/>
    <property type="evidence" value="ECO:0007669"/>
    <property type="project" value="UniProtKB-EC"/>
</dbReference>
<dbReference type="Proteomes" id="UP000297598">
    <property type="component" value="Unassembled WGS sequence"/>
</dbReference>
<evidence type="ECO:0000313" key="11">
    <source>
        <dbReference type="Proteomes" id="UP000297598"/>
    </source>
</evidence>
<evidence type="ECO:0000259" key="7">
    <source>
        <dbReference type="Pfam" id="PF16198"/>
    </source>
</evidence>
<dbReference type="OrthoDB" id="9802309at2"/>
<reference evidence="9 11" key="2">
    <citation type="submission" date="2019-04" db="EMBL/GenBank/DDBJ databases">
        <title>Genomic characterization of Staphylococcus petrasii strains.</title>
        <authorList>
            <person name="Vrbovska V."/>
            <person name="Kovarovic V."/>
            <person name="Maslanova I."/>
            <person name="Indrakova A."/>
            <person name="Petras P."/>
            <person name="Sedo O."/>
            <person name="Svec P."/>
            <person name="Fisarova L."/>
            <person name="Sedlacek I."/>
            <person name="Doskar J."/>
            <person name="Pantucek R."/>
        </authorList>
    </citation>
    <scope>NUCLEOTIDE SEQUENCE [LARGE SCALE GENOMIC DNA]</scope>
    <source>
        <strain evidence="9 11">P5404</strain>
    </source>
</reference>
<feature type="domain" description="Pseudouridine synthase II N-terminal" evidence="6">
    <location>
        <begin position="24"/>
        <end position="179"/>
    </location>
</feature>
<dbReference type="SUPFAM" id="SSF55120">
    <property type="entry name" value="Pseudouridine synthase"/>
    <property type="match status" value="1"/>
</dbReference>
<feature type="active site" description="Nucleophile" evidence="5">
    <location>
        <position position="39"/>
    </location>
</feature>
<dbReference type="InterPro" id="IPR002501">
    <property type="entry name" value="PsdUridine_synth_N"/>
</dbReference>
<keyword evidence="3 5" id="KW-0819">tRNA processing</keyword>
<dbReference type="GO" id="GO:1990481">
    <property type="term" value="P:mRNA pseudouridine synthesis"/>
    <property type="evidence" value="ECO:0007669"/>
    <property type="project" value="TreeGrafter"/>
</dbReference>
<dbReference type="HAMAP" id="MF_01080">
    <property type="entry name" value="TruB_bact"/>
    <property type="match status" value="1"/>
</dbReference>
<proteinExistence type="inferred from homology"/>
<comment type="catalytic activity">
    <reaction evidence="1 5">
        <text>uridine(55) in tRNA = pseudouridine(55) in tRNA</text>
        <dbReference type="Rhea" id="RHEA:42532"/>
        <dbReference type="Rhea" id="RHEA-COMP:10101"/>
        <dbReference type="Rhea" id="RHEA-COMP:10102"/>
        <dbReference type="ChEBI" id="CHEBI:65314"/>
        <dbReference type="ChEBI" id="CHEBI:65315"/>
        <dbReference type="EC" id="5.4.99.25"/>
    </reaction>
</comment>
<evidence type="ECO:0000256" key="2">
    <source>
        <dbReference type="ARBA" id="ARBA00005642"/>
    </source>
</evidence>
<dbReference type="InterPro" id="IPR020103">
    <property type="entry name" value="PsdUridine_synth_cat_dom_sf"/>
</dbReference>
<dbReference type="Gene3D" id="3.30.2350.10">
    <property type="entry name" value="Pseudouridine synthase"/>
    <property type="match status" value="1"/>
</dbReference>
<dbReference type="EMBL" id="UHDO01000001">
    <property type="protein sequence ID" value="SUM44376.1"/>
    <property type="molecule type" value="Genomic_DNA"/>
</dbReference>
<comment type="similarity">
    <text evidence="2 5">Belongs to the pseudouridine synthase TruB family. Type 1 subfamily.</text>
</comment>
<evidence type="ECO:0000313" key="10">
    <source>
        <dbReference type="Proteomes" id="UP000254047"/>
    </source>
</evidence>
<dbReference type="EMBL" id="SRLS01000009">
    <property type="protein sequence ID" value="TGE17273.1"/>
    <property type="molecule type" value="Genomic_DNA"/>
</dbReference>
<comment type="function">
    <text evidence="5">Responsible for synthesis of pseudouridine from uracil-55 in the psi GC loop of transfer RNAs.</text>
</comment>
<sequence length="306" mass="34659">MYNGILPVYKERGLTSHDVVFKLRKILKTKKIGHTGTLDPEVAGVLPICIGPATRVSDYIMDMGKSYKATVSIGESTTTEDQTGEVVEKVNIAPKELNDRQVDAILEDFQGIITQIPPMYSSVKVNGKKLYEYARNGETVERPERKVNIKQIERTSDLVFEDNQCHFDIIVHCGKGTYIRTLATDIGKELGYPAHMSLLTRTTSGGFDIKESLTLEQISEFHEQDTLQSHLFPIEYGLKSLPEIHISDENMKKRILNGQKFNKKTFKKSIKSDQLVFKDADTDKAMAIYVQHPDKPHEIKPKKVFN</sequence>
<evidence type="ECO:0000313" key="9">
    <source>
        <dbReference type="EMBL" id="TGE17273.1"/>
    </source>
</evidence>
<dbReference type="CDD" id="cd02573">
    <property type="entry name" value="PseudoU_synth_EcTruB"/>
    <property type="match status" value="1"/>
</dbReference>
<name>A0A380G1L1_9STAP</name>
<dbReference type="RefSeq" id="WP_103299159.1">
    <property type="nucleotide sequence ID" value="NZ_PPQT01000185.1"/>
</dbReference>
<dbReference type="InterPro" id="IPR014780">
    <property type="entry name" value="tRNA_psdUridine_synth_TruB"/>
</dbReference>
<feature type="domain" description="tRNA pseudouridylate synthase B C-terminal" evidence="7">
    <location>
        <begin position="180"/>
        <end position="238"/>
    </location>
</feature>
<evidence type="ECO:0000259" key="6">
    <source>
        <dbReference type="Pfam" id="PF01509"/>
    </source>
</evidence>
<dbReference type="EC" id="5.4.99.25" evidence="5"/>
<dbReference type="Proteomes" id="UP000254047">
    <property type="component" value="Unassembled WGS sequence"/>
</dbReference>
<evidence type="ECO:0000313" key="8">
    <source>
        <dbReference type="EMBL" id="SUM44376.1"/>
    </source>
</evidence>
<dbReference type="FunFam" id="3.30.2350.10:FF:000011">
    <property type="entry name" value="tRNA pseudouridine synthase B"/>
    <property type="match status" value="1"/>
</dbReference>
<dbReference type="AlphaFoldDB" id="A0A380G1L1"/>
<protein>
    <recommendedName>
        <fullName evidence="5">tRNA pseudouridine synthase B</fullName>
        <ecNumber evidence="5">5.4.99.25</ecNumber>
    </recommendedName>
    <alternativeName>
        <fullName evidence="5">tRNA pseudouridine(55) synthase</fullName>
        <shortName evidence="5">Psi55 synthase</shortName>
    </alternativeName>
    <alternativeName>
        <fullName evidence="5">tRNA pseudouridylate synthase</fullName>
    </alternativeName>
    <alternativeName>
        <fullName evidence="5">tRNA-uridine isomerase</fullName>
    </alternativeName>
</protein>